<gene>
    <name evidence="2" type="ordered locus">sce0375</name>
</gene>
<evidence type="ECO:0000313" key="3">
    <source>
        <dbReference type="Proteomes" id="UP000002139"/>
    </source>
</evidence>
<reference evidence="2 3" key="1">
    <citation type="journal article" date="2007" name="Nat. Biotechnol.">
        <title>Complete genome sequence of the myxobacterium Sorangium cellulosum.</title>
        <authorList>
            <person name="Schneiker S."/>
            <person name="Perlova O."/>
            <person name="Kaiser O."/>
            <person name="Gerth K."/>
            <person name="Alici A."/>
            <person name="Altmeyer M.O."/>
            <person name="Bartels D."/>
            <person name="Bekel T."/>
            <person name="Beyer S."/>
            <person name="Bode E."/>
            <person name="Bode H.B."/>
            <person name="Bolten C.J."/>
            <person name="Choudhuri J.V."/>
            <person name="Doss S."/>
            <person name="Elnakady Y.A."/>
            <person name="Frank B."/>
            <person name="Gaigalat L."/>
            <person name="Goesmann A."/>
            <person name="Groeger C."/>
            <person name="Gross F."/>
            <person name="Jelsbak L."/>
            <person name="Jelsbak L."/>
            <person name="Kalinowski J."/>
            <person name="Kegler C."/>
            <person name="Knauber T."/>
            <person name="Konietzny S."/>
            <person name="Kopp M."/>
            <person name="Krause L."/>
            <person name="Krug D."/>
            <person name="Linke B."/>
            <person name="Mahmud T."/>
            <person name="Martinez-Arias R."/>
            <person name="McHardy A.C."/>
            <person name="Merai M."/>
            <person name="Meyer F."/>
            <person name="Mormann S."/>
            <person name="Munoz-Dorado J."/>
            <person name="Perez J."/>
            <person name="Pradella S."/>
            <person name="Rachid S."/>
            <person name="Raddatz G."/>
            <person name="Rosenau F."/>
            <person name="Rueckert C."/>
            <person name="Sasse F."/>
            <person name="Scharfe M."/>
            <person name="Schuster S.C."/>
            <person name="Suen G."/>
            <person name="Treuner-Lange A."/>
            <person name="Velicer G.J."/>
            <person name="Vorholter F.-J."/>
            <person name="Weissman K.J."/>
            <person name="Welch R.D."/>
            <person name="Wenzel S.C."/>
            <person name="Whitworth D.E."/>
            <person name="Wilhelm S."/>
            <person name="Wittmann C."/>
            <person name="Bloecker H."/>
            <person name="Puehler A."/>
            <person name="Mueller R."/>
        </authorList>
    </citation>
    <scope>NUCLEOTIDE SEQUENCE [LARGE SCALE GENOMIC DNA]</scope>
    <source>
        <strain evidence="3">So ce56</strain>
    </source>
</reference>
<dbReference type="HOGENOM" id="CLU_653634_0_0_7"/>
<protein>
    <submittedName>
        <fullName evidence="2">Uncharacterized protein</fullName>
    </submittedName>
</protein>
<feature type="region of interest" description="Disordered" evidence="1">
    <location>
        <begin position="391"/>
        <end position="410"/>
    </location>
</feature>
<name>A9GR32_SORC5</name>
<feature type="region of interest" description="Disordered" evidence="1">
    <location>
        <begin position="81"/>
        <end position="133"/>
    </location>
</feature>
<dbReference type="Proteomes" id="UP000002139">
    <property type="component" value="Chromosome"/>
</dbReference>
<feature type="compositionally biased region" description="Low complexity" evidence="1">
    <location>
        <begin position="108"/>
        <end position="120"/>
    </location>
</feature>
<dbReference type="KEGG" id="scl:sce0375"/>
<sequence>MQQGAPQQARFGRGEWSPGLLAAELAVRAGASWYRRSGSFEPRRSPPIPEVVLRRSAFQSVTALVALLAASACTQDFDQFEPDLFPGPSGSGSGGASSSGGAGGGQTAAGSTTSSSSSSGGADGGERCSNGEDDDGDGAVDCADGDCGGFACVAVPEGWQGPGLLYQGPEAADVACPEGFSERVDVGGRDPLDTPATCSPCACGAPAVECAMPAVTVYTRGACGGGSATLRVQTENCINIGGDVEVGSYSGEVPDVDSATCAPSGGEATLPPPRFGIEGLVCAPGSDAGGCEAGEACAPREIDAPFEQGVCVWRDGERSCPEGFGERHVFASSMADNRGCTRCTCNADGVRCAATATLFGQSRCRGAGETVPFNGACVDDPPPASVSIEVTGSGSCQPRGGDPSGEVEEGGDRITVCCAR</sequence>
<feature type="compositionally biased region" description="Gly residues" evidence="1">
    <location>
        <begin position="89"/>
        <end position="107"/>
    </location>
</feature>
<dbReference type="STRING" id="448385.sce0375"/>
<evidence type="ECO:0000256" key="1">
    <source>
        <dbReference type="SAM" id="MobiDB-lite"/>
    </source>
</evidence>
<organism evidence="2 3">
    <name type="scientific">Sorangium cellulosum (strain So ce56)</name>
    <name type="common">Polyangium cellulosum (strain So ce56)</name>
    <dbReference type="NCBI Taxonomy" id="448385"/>
    <lineage>
        <taxon>Bacteria</taxon>
        <taxon>Pseudomonadati</taxon>
        <taxon>Myxococcota</taxon>
        <taxon>Polyangia</taxon>
        <taxon>Polyangiales</taxon>
        <taxon>Polyangiaceae</taxon>
        <taxon>Sorangium</taxon>
    </lineage>
</organism>
<keyword evidence="3" id="KW-1185">Reference proteome</keyword>
<proteinExistence type="predicted"/>
<evidence type="ECO:0000313" key="2">
    <source>
        <dbReference type="EMBL" id="CAN90532.1"/>
    </source>
</evidence>
<dbReference type="AlphaFoldDB" id="A9GR32"/>
<accession>A9GR32</accession>
<dbReference type="EMBL" id="AM746676">
    <property type="protein sequence ID" value="CAN90532.1"/>
    <property type="molecule type" value="Genomic_DNA"/>
</dbReference>